<protein>
    <recommendedName>
        <fullName evidence="1">Endonuclease/exonuclease/phosphatase domain-containing protein</fullName>
    </recommendedName>
</protein>
<dbReference type="RefSeq" id="WP_223413035.1">
    <property type="nucleotide sequence ID" value="NZ_FWXB01000014.1"/>
</dbReference>
<dbReference type="Pfam" id="PF03372">
    <property type="entry name" value="Exo_endo_phos"/>
    <property type="match status" value="1"/>
</dbReference>
<gene>
    <name evidence="2" type="ORF">ROA7745_03311</name>
</gene>
<accession>A0A1X7BUY0</accession>
<dbReference type="Gene3D" id="3.60.10.10">
    <property type="entry name" value="Endonuclease/exonuclease/phosphatase"/>
    <property type="match status" value="1"/>
</dbReference>
<evidence type="ECO:0000259" key="1">
    <source>
        <dbReference type="Pfam" id="PF03372"/>
    </source>
</evidence>
<name>A0A1X7BUY0_9RHOB</name>
<dbReference type="AlphaFoldDB" id="A0A1X7BUY0"/>
<feature type="domain" description="Endonuclease/exonuclease/phosphatase" evidence="1">
    <location>
        <begin position="11"/>
        <end position="320"/>
    </location>
</feature>
<organism evidence="2 3">
    <name type="scientific">Roseovarius aestuarii</name>
    <dbReference type="NCBI Taxonomy" id="475083"/>
    <lineage>
        <taxon>Bacteria</taxon>
        <taxon>Pseudomonadati</taxon>
        <taxon>Pseudomonadota</taxon>
        <taxon>Alphaproteobacteria</taxon>
        <taxon>Rhodobacterales</taxon>
        <taxon>Roseobacteraceae</taxon>
        <taxon>Roseovarius</taxon>
    </lineage>
</organism>
<dbReference type="GO" id="GO:0003824">
    <property type="term" value="F:catalytic activity"/>
    <property type="evidence" value="ECO:0007669"/>
    <property type="project" value="InterPro"/>
</dbReference>
<dbReference type="Proteomes" id="UP000193224">
    <property type="component" value="Unassembled WGS sequence"/>
</dbReference>
<dbReference type="EMBL" id="FWXB01000014">
    <property type="protein sequence ID" value="SMC13462.1"/>
    <property type="molecule type" value="Genomic_DNA"/>
</dbReference>
<reference evidence="2 3" key="1">
    <citation type="submission" date="2017-03" db="EMBL/GenBank/DDBJ databases">
        <authorList>
            <person name="Afonso C.L."/>
            <person name="Miller P.J."/>
            <person name="Scott M.A."/>
            <person name="Spackman E."/>
            <person name="Goraichik I."/>
            <person name="Dimitrov K.M."/>
            <person name="Suarez D.L."/>
            <person name="Swayne D.E."/>
        </authorList>
    </citation>
    <scope>NUCLEOTIDE SEQUENCE [LARGE SCALE GENOMIC DNA]</scope>
    <source>
        <strain evidence="2 3">CECT 7745</strain>
    </source>
</reference>
<keyword evidence="3" id="KW-1185">Reference proteome</keyword>
<dbReference type="SUPFAM" id="SSF56219">
    <property type="entry name" value="DNase I-like"/>
    <property type="match status" value="1"/>
</dbReference>
<proteinExistence type="predicted"/>
<dbReference type="InterPro" id="IPR036691">
    <property type="entry name" value="Endo/exonu/phosph_ase_sf"/>
</dbReference>
<sequence>MVGAEKIRIATFNTELDRDGPGLLLRDILAGDDPQVAAVAQVIARVSPDILVLQRVDYDYGLRALSALRDVIADTGTDYPHLFALRPNTGLRTGLDMDGDGRAGEARDAQGYGDFAGQSGMAVLSRFPIDHSQVQDFSALLWSDLPGGIPPEISGAPFPSTEAFAVQRLSTVGHWVVPVVLENAKLDLMVFHASPPVFDGPEDRNGRRNHDELMFWKLYLDGQFGPTPESAFALIGAANLDPKDSDGRREAIQALLDDDRLHDPLPMRTGNAEQDLSHAGDARLDTADWPAPGPGALRVDYVLPSSDLTVTGSGVYWPSRGTEDEELVRRATRHRLVWVDVVIGDD</sequence>
<evidence type="ECO:0000313" key="3">
    <source>
        <dbReference type="Proteomes" id="UP000193224"/>
    </source>
</evidence>
<dbReference type="InterPro" id="IPR005135">
    <property type="entry name" value="Endo/exonuclease/phosphatase"/>
</dbReference>
<evidence type="ECO:0000313" key="2">
    <source>
        <dbReference type="EMBL" id="SMC13462.1"/>
    </source>
</evidence>